<feature type="signal peptide" evidence="1">
    <location>
        <begin position="1"/>
        <end position="20"/>
    </location>
</feature>
<accession>A0A9P5HE87</accession>
<dbReference type="AlphaFoldDB" id="A0A9P5HE87"/>
<dbReference type="InterPro" id="IPR024079">
    <property type="entry name" value="MetalloPept_cat_dom_sf"/>
</dbReference>
<proteinExistence type="predicted"/>
<keyword evidence="1" id="KW-0732">Signal</keyword>
<keyword evidence="3" id="KW-1185">Reference proteome</keyword>
<dbReference type="Proteomes" id="UP000722485">
    <property type="component" value="Unassembled WGS sequence"/>
</dbReference>
<sequence length="377" mass="42160">MVRVRHVWLLAGLMPGFSAAATANLGIWDVDSSCTQYNTYLQDSFNEVLLMATAARDNLNFALLKRPDAEKYPDENKKWNKIAFAMGATLGFFPDKKREETITDNLNGKYYKAALAVYNKIVDTLQAAQNDPANGYSHLSSRVDAKPKIICGEDENVAFQWLGPQDKIPGKSILMSNKFTKYFLGGSEGAWYNDERFFFKDQEKETPVLCMDSGLKAAVYWGWDLVHFCPSMFTDAVRNLPTPTALKNGGVNAGDDIDTLMMHLSSILLHEMTHWFGGLNTNPDGSYILDSPIVDDIQAVNSQGVLQTRNGKIVKTYRKHYVFNLAMQKSKTNKANAANFGPAKALRNADNLNLFAFMSYVNQYDFVRKGGIAADFK</sequence>
<evidence type="ECO:0000256" key="1">
    <source>
        <dbReference type="SAM" id="SignalP"/>
    </source>
</evidence>
<dbReference type="Gene3D" id="3.40.390.10">
    <property type="entry name" value="Collagenase (Catalytic Domain)"/>
    <property type="match status" value="1"/>
</dbReference>
<protein>
    <submittedName>
        <fullName evidence="2">Uncharacterized protein</fullName>
    </submittedName>
</protein>
<evidence type="ECO:0000313" key="2">
    <source>
        <dbReference type="EMBL" id="KAF7550902.1"/>
    </source>
</evidence>
<dbReference type="EMBL" id="JAANBB010000089">
    <property type="protein sequence ID" value="KAF7550902.1"/>
    <property type="molecule type" value="Genomic_DNA"/>
</dbReference>
<name>A0A9P5HE87_9HYPO</name>
<dbReference type="GO" id="GO:0008237">
    <property type="term" value="F:metallopeptidase activity"/>
    <property type="evidence" value="ECO:0007669"/>
    <property type="project" value="InterPro"/>
</dbReference>
<evidence type="ECO:0000313" key="3">
    <source>
        <dbReference type="Proteomes" id="UP000722485"/>
    </source>
</evidence>
<feature type="chain" id="PRO_5040173226" evidence="1">
    <location>
        <begin position="21"/>
        <end position="377"/>
    </location>
</feature>
<organism evidence="2 3">
    <name type="scientific">Cylindrodendrum hubeiense</name>
    <dbReference type="NCBI Taxonomy" id="595255"/>
    <lineage>
        <taxon>Eukaryota</taxon>
        <taxon>Fungi</taxon>
        <taxon>Dikarya</taxon>
        <taxon>Ascomycota</taxon>
        <taxon>Pezizomycotina</taxon>
        <taxon>Sordariomycetes</taxon>
        <taxon>Hypocreomycetidae</taxon>
        <taxon>Hypocreales</taxon>
        <taxon>Nectriaceae</taxon>
        <taxon>Cylindrodendrum</taxon>
    </lineage>
</organism>
<reference evidence="2" key="1">
    <citation type="submission" date="2020-03" db="EMBL/GenBank/DDBJ databases">
        <title>Draft Genome Sequence of Cylindrodendrum hubeiense.</title>
        <authorList>
            <person name="Buettner E."/>
            <person name="Kellner H."/>
        </authorList>
    </citation>
    <scope>NUCLEOTIDE SEQUENCE</scope>
    <source>
        <strain evidence="2">IHI 201604</strain>
    </source>
</reference>
<comment type="caution">
    <text evidence="2">The sequence shown here is derived from an EMBL/GenBank/DDBJ whole genome shotgun (WGS) entry which is preliminary data.</text>
</comment>
<dbReference type="OrthoDB" id="515692at2759"/>
<gene>
    <name evidence="2" type="ORF">G7Z17_g5391</name>
</gene>